<dbReference type="PANTHER" id="PTHR30483:SF6">
    <property type="entry name" value="PERIPLASMIC BINDING PROTEIN OF ABC TRANSPORTER FOR NATURAL AMINO ACIDS"/>
    <property type="match status" value="1"/>
</dbReference>
<dbReference type="PROSITE" id="PS51257">
    <property type="entry name" value="PROKAR_LIPOPROTEIN"/>
    <property type="match status" value="1"/>
</dbReference>
<dbReference type="Pfam" id="PF13458">
    <property type="entry name" value="Peripla_BP_6"/>
    <property type="match status" value="1"/>
</dbReference>
<proteinExistence type="inferred from homology"/>
<evidence type="ECO:0000256" key="2">
    <source>
        <dbReference type="ARBA" id="ARBA00022729"/>
    </source>
</evidence>
<dbReference type="OrthoDB" id="7337537at2"/>
<protein>
    <submittedName>
        <fullName evidence="4">Amino acid ABC transporter substrate-binding protein</fullName>
    </submittedName>
</protein>
<keyword evidence="2" id="KW-0732">Signal</keyword>
<dbReference type="EMBL" id="QHLY01000012">
    <property type="protein sequence ID" value="PXA68606.1"/>
    <property type="molecule type" value="Genomic_DNA"/>
</dbReference>
<dbReference type="SUPFAM" id="SSF53822">
    <property type="entry name" value="Periplasmic binding protein-like I"/>
    <property type="match status" value="1"/>
</dbReference>
<comment type="caution">
    <text evidence="4">The sequence shown here is derived from an EMBL/GenBank/DDBJ whole genome shotgun (WGS) entry which is preliminary data.</text>
</comment>
<dbReference type="Proteomes" id="UP000246722">
    <property type="component" value="Unassembled WGS sequence"/>
</dbReference>
<evidence type="ECO:0000259" key="3">
    <source>
        <dbReference type="Pfam" id="PF13458"/>
    </source>
</evidence>
<dbReference type="RefSeq" id="WP_110128273.1">
    <property type="nucleotide sequence ID" value="NZ_QHLY01000012.1"/>
</dbReference>
<sequence>MSVFAKASASRSVRAAVTGVAIFGVSALLLTGCSTDAAEPAASEAPAETSSDVNTVEAGDRALDLKIGTILPQSGGLAFLGPPEEAGVNLAVEEVNAAGLGIDIEAILRDSGDTTTDTATVSVTDLLSQDVSAIVGAASSGVSKTVIDQITGAGVVQFSPANTSADFTDYADNNLFWRTAPSDILQGEVLGNLIAEDGNSTLGLIVLNDSYGTGLAEYTTEAFEAAGGEVVATSLFNEGDSNFAAQIAEVTAANPDAIALITFDQAKVITPALVGGGFPGDKLYFVDGNLADYSADFSAGLVEGSKGTLPGLDTATLGDFTDRLLEVDPSLTDFSYAAESYDAVILIALAAYAANDTSGEAIASYLQQVSGGTGEGTKVTTFADGAAALAEGEQIDYDGYSGPVTFDENGDPTDATIGIYEFGADNKYTRIN</sequence>
<dbReference type="CDD" id="cd06346">
    <property type="entry name" value="PBP1_ABC_ligand_binding-like"/>
    <property type="match status" value="1"/>
</dbReference>
<dbReference type="AlphaFoldDB" id="A0A317ZQ29"/>
<name>A0A317ZQ29_9MICO</name>
<reference evidence="4 5" key="1">
    <citation type="submission" date="2018-05" db="EMBL/GenBank/DDBJ databases">
        <title>Genetic diversity of glacier-inhabiting Cryobacterium bacteria in China and description of Cryobacterium mengkeensis sp. nov. and Arthrobacter glacialis sp. nov.</title>
        <authorList>
            <person name="Liu Q."/>
            <person name="Xin Y.-H."/>
        </authorList>
    </citation>
    <scope>NUCLEOTIDE SEQUENCE [LARGE SCALE GENOMIC DNA]</scope>
    <source>
        <strain evidence="4 5">SK-1</strain>
    </source>
</reference>
<dbReference type="InterPro" id="IPR028082">
    <property type="entry name" value="Peripla_BP_I"/>
</dbReference>
<dbReference type="Gene3D" id="3.40.50.2300">
    <property type="match status" value="3"/>
</dbReference>
<organism evidence="4 5">
    <name type="scientific">Cryobacterium arcticum</name>
    <dbReference type="NCBI Taxonomy" id="670052"/>
    <lineage>
        <taxon>Bacteria</taxon>
        <taxon>Bacillati</taxon>
        <taxon>Actinomycetota</taxon>
        <taxon>Actinomycetes</taxon>
        <taxon>Micrococcales</taxon>
        <taxon>Microbacteriaceae</taxon>
        <taxon>Cryobacterium</taxon>
    </lineage>
</organism>
<gene>
    <name evidence="4" type="ORF">CTB96_18655</name>
</gene>
<accession>A0A317ZQ29</accession>
<evidence type="ECO:0000256" key="1">
    <source>
        <dbReference type="ARBA" id="ARBA00010062"/>
    </source>
</evidence>
<feature type="domain" description="Leucine-binding protein" evidence="3">
    <location>
        <begin position="65"/>
        <end position="408"/>
    </location>
</feature>
<evidence type="ECO:0000313" key="5">
    <source>
        <dbReference type="Proteomes" id="UP000246722"/>
    </source>
</evidence>
<comment type="similarity">
    <text evidence="1">Belongs to the leucine-binding protein family.</text>
</comment>
<dbReference type="InterPro" id="IPR051010">
    <property type="entry name" value="BCAA_transport"/>
</dbReference>
<keyword evidence="5" id="KW-1185">Reference proteome</keyword>
<dbReference type="PANTHER" id="PTHR30483">
    <property type="entry name" value="LEUCINE-SPECIFIC-BINDING PROTEIN"/>
    <property type="match status" value="1"/>
</dbReference>
<evidence type="ECO:0000313" key="4">
    <source>
        <dbReference type="EMBL" id="PXA68606.1"/>
    </source>
</evidence>
<dbReference type="InterPro" id="IPR028081">
    <property type="entry name" value="Leu-bd"/>
</dbReference>